<evidence type="ECO:0000259" key="1">
    <source>
        <dbReference type="PROSITE" id="PS50801"/>
    </source>
</evidence>
<comment type="caution">
    <text evidence="2">The sequence shown here is derived from an EMBL/GenBank/DDBJ whole genome shotgun (WGS) entry which is preliminary data.</text>
</comment>
<accession>A0ABR5Y7U1</accession>
<dbReference type="InterPro" id="IPR002645">
    <property type="entry name" value="STAS_dom"/>
</dbReference>
<gene>
    <name evidence="2" type="ORF">AVT10_08305</name>
</gene>
<evidence type="ECO:0000313" key="3">
    <source>
        <dbReference type="Proteomes" id="UP000076609"/>
    </source>
</evidence>
<dbReference type="RefSeq" id="WP_066694337.1">
    <property type="nucleotide sequence ID" value="NZ_CP117025.1"/>
</dbReference>
<protein>
    <recommendedName>
        <fullName evidence="1">STAS domain-containing protein</fullName>
    </recommendedName>
</protein>
<dbReference type="EMBL" id="LQQO01000063">
    <property type="protein sequence ID" value="KZE08550.1"/>
    <property type="molecule type" value="Genomic_DNA"/>
</dbReference>
<dbReference type="InterPro" id="IPR036513">
    <property type="entry name" value="STAS_dom_sf"/>
</dbReference>
<dbReference type="Gene3D" id="3.30.750.24">
    <property type="entry name" value="STAS domain"/>
    <property type="match status" value="1"/>
</dbReference>
<dbReference type="Proteomes" id="UP000076609">
    <property type="component" value="Unassembled WGS sequence"/>
</dbReference>
<dbReference type="InterPro" id="IPR058548">
    <property type="entry name" value="MlaB-like_STAS"/>
</dbReference>
<reference evidence="3" key="1">
    <citation type="submission" date="2016-01" db="EMBL/GenBank/DDBJ databases">
        <title>Draft genome of Chromobacterium sp. F49.</title>
        <authorList>
            <person name="Hong K.W."/>
        </authorList>
    </citation>
    <scope>NUCLEOTIDE SEQUENCE [LARGE SCALE GENOMIC DNA]</scope>
    <source>
        <strain evidence="3">CN3</strain>
    </source>
</reference>
<proteinExistence type="predicted"/>
<dbReference type="PROSITE" id="PS50801">
    <property type="entry name" value="STAS"/>
    <property type="match status" value="1"/>
</dbReference>
<sequence length="90" mass="9366">MPSIATVAEELRAQPLGGEVVLDASALTAPDLSVVQLLLSLRAEARSQGGDVRLSAPAGEALTALLHRGGFTDAMSPDDNAFWFHGVPLQ</sequence>
<evidence type="ECO:0000313" key="2">
    <source>
        <dbReference type="EMBL" id="KZE08550.1"/>
    </source>
</evidence>
<organism evidence="2 3">
    <name type="scientific">Sphingomonas hankookensis</name>
    <dbReference type="NCBI Taxonomy" id="563996"/>
    <lineage>
        <taxon>Bacteria</taxon>
        <taxon>Pseudomonadati</taxon>
        <taxon>Pseudomonadota</taxon>
        <taxon>Alphaproteobacteria</taxon>
        <taxon>Sphingomonadales</taxon>
        <taxon>Sphingomonadaceae</taxon>
        <taxon>Sphingomonas</taxon>
    </lineage>
</organism>
<name>A0ABR5Y7U1_9SPHN</name>
<keyword evidence="3" id="KW-1185">Reference proteome</keyword>
<feature type="domain" description="STAS" evidence="1">
    <location>
        <begin position="20"/>
        <end position="90"/>
    </location>
</feature>
<dbReference type="Pfam" id="PF13466">
    <property type="entry name" value="STAS_2"/>
    <property type="match status" value="1"/>
</dbReference>
<dbReference type="SUPFAM" id="SSF52091">
    <property type="entry name" value="SpoIIaa-like"/>
    <property type="match status" value="1"/>
</dbReference>